<dbReference type="Proteomes" id="UP000001522">
    <property type="component" value="Chromosome"/>
</dbReference>
<sequence length="643" mass="74946">MDRKKWFLSEKTSNLARCNVCKVYSYDKKGVMICGEMIEGEGLLELNFDSQDLEIEKFVFEKIYIVELQVDDILKVCIDIDKSLEEFPDKIKTTKFTKKLKSVIEPCEEISKKLLPSLTKLQNLEKQMGLGKELLDMSNRLDNLSANYKKYLQPQKKLPYLFCFEKCILENIDFSDEIAHKLEFKGNTFLGHCKIFNKTFLEKVIFLDNIFEQLFLIDKSSFKKDLSFKACKITKDQSLTFSYSHFEGEVFVLGNQLEQLKIESSSFDKNVYFGLDSSINPEEGFGYSKFNQSFILKHATFVKKAYFERCNFRFCVIDGCKFQDDTFFDYSSFDEITILKTFFDQRTSFYYATFQQPPLFTNCVFKHLTMTGSKLGLNSSEFIEKVRSSAISLCTLHNDNGSETISRPNNTKEIDDFIKDYRDGFCAVKNGFIKNNNTLDASNYHRVELYCKEIELDFQKPKIFSRDWIEKYQLFFYRHTSDHHTDLLRIWNSLMCLVFLFGGLSFGAMVGVAYYFDNHFSIWNLSKLPSLFIFYDSHIRILIHDHPYYLFGINLGSVLIFLLLFLGLTCKWSRWIYIPLGYLFAVGIFAISPKLLFPAIGFFAEKREILDLLSIIGGVYTLLFGLLLYSLIKTARKNSIIPS</sequence>
<dbReference type="AlphaFoldDB" id="D3UFQ9"/>
<keyword evidence="1" id="KW-0812">Transmembrane</keyword>
<keyword evidence="1" id="KW-1133">Transmembrane helix</keyword>
<reference evidence="2 3" key="1">
    <citation type="journal article" date="2010" name="BMC Genomics">
        <title>Comparative genomics and proteomics of Helicobacter mustelae, an ulcerogenic and carcinogenic gastric pathogen.</title>
        <authorList>
            <person name="O'Toole P.W."/>
            <person name="Snelling W.J."/>
            <person name="Canchaya C."/>
            <person name="Forde B.M."/>
            <person name="Hardie K.R."/>
            <person name="Josenhans C."/>
            <person name="Graham R.L.J."/>
            <person name="McMullan G."/>
            <person name="Parkhill J."/>
            <person name="Belda E."/>
            <person name="Bentley S.D."/>
        </authorList>
    </citation>
    <scope>NUCLEOTIDE SEQUENCE [LARGE SCALE GENOMIC DNA]</scope>
    <source>
        <strain evidence="3">ATCC 43772 / LMG 18044 / NCTC 12198 / 12198</strain>
    </source>
</reference>
<dbReference type="KEGG" id="hms:HMU00660"/>
<evidence type="ECO:0000313" key="3">
    <source>
        <dbReference type="Proteomes" id="UP000001522"/>
    </source>
</evidence>
<keyword evidence="1" id="KW-0472">Membrane</keyword>
<dbReference type="eggNOG" id="COG1357">
    <property type="taxonomic scope" value="Bacteria"/>
</dbReference>
<feature type="transmembrane region" description="Helical" evidence="1">
    <location>
        <begin position="580"/>
        <end position="603"/>
    </location>
</feature>
<dbReference type="HOGENOM" id="CLU_018333_0_0_7"/>
<protein>
    <submittedName>
        <fullName evidence="2">Putative membrane protein</fullName>
    </submittedName>
</protein>
<feature type="transmembrane region" description="Helical" evidence="1">
    <location>
        <begin position="609"/>
        <end position="632"/>
    </location>
</feature>
<gene>
    <name evidence="2" type="ordered locus">HMU00660</name>
</gene>
<keyword evidence="3" id="KW-1185">Reference proteome</keyword>
<name>D3UFQ9_HELM1</name>
<evidence type="ECO:0000256" key="1">
    <source>
        <dbReference type="SAM" id="Phobius"/>
    </source>
</evidence>
<evidence type="ECO:0000313" key="2">
    <source>
        <dbReference type="EMBL" id="CBG39330.1"/>
    </source>
</evidence>
<accession>D3UFQ9</accession>
<proteinExistence type="predicted"/>
<feature type="transmembrane region" description="Helical" evidence="1">
    <location>
        <begin position="494"/>
        <end position="516"/>
    </location>
</feature>
<dbReference type="EMBL" id="FN555004">
    <property type="protein sequence ID" value="CBG39330.1"/>
    <property type="molecule type" value="Genomic_DNA"/>
</dbReference>
<organism evidence="2 3">
    <name type="scientific">Helicobacter mustelae (strain ATCC 43772 / CCUG 25715 / CIP 103759 / LMG 18044 / NCTC 12198 / R85-136P)</name>
    <name type="common">Campylobacter mustelae</name>
    <dbReference type="NCBI Taxonomy" id="679897"/>
    <lineage>
        <taxon>Bacteria</taxon>
        <taxon>Pseudomonadati</taxon>
        <taxon>Campylobacterota</taxon>
        <taxon>Epsilonproteobacteria</taxon>
        <taxon>Campylobacterales</taxon>
        <taxon>Helicobacteraceae</taxon>
        <taxon>Helicobacter</taxon>
    </lineage>
</organism>
<dbReference type="RefSeq" id="WP_013022428.1">
    <property type="nucleotide sequence ID" value="NC_013949.1"/>
</dbReference>
<dbReference type="STRING" id="679897.HMU00660"/>
<feature type="transmembrane region" description="Helical" evidence="1">
    <location>
        <begin position="548"/>
        <end position="568"/>
    </location>
</feature>